<dbReference type="Proteomes" id="UP000324241">
    <property type="component" value="Unassembled WGS sequence"/>
</dbReference>
<evidence type="ECO:0000313" key="2">
    <source>
        <dbReference type="EMBL" id="KAA8641748.1"/>
    </source>
</evidence>
<name>A0A5M9MFJ6_9EURO</name>
<protein>
    <recommendedName>
        <fullName evidence="5">Gag protein</fullName>
    </recommendedName>
</protein>
<proteinExistence type="predicted"/>
<evidence type="ECO:0000256" key="1">
    <source>
        <dbReference type="SAM" id="MobiDB-lite"/>
    </source>
</evidence>
<evidence type="ECO:0000313" key="3">
    <source>
        <dbReference type="EMBL" id="KAA8644074.1"/>
    </source>
</evidence>
<dbReference type="EMBL" id="QUQM01000008">
    <property type="protein sequence ID" value="KAA8641748.1"/>
    <property type="molecule type" value="Genomic_DNA"/>
</dbReference>
<dbReference type="VEuPathDB" id="FungiDB:EYZ11_012547"/>
<dbReference type="EMBL" id="QUQM01000006">
    <property type="protein sequence ID" value="KAA8644074.1"/>
    <property type="molecule type" value="Genomic_DNA"/>
</dbReference>
<feature type="compositionally biased region" description="Polar residues" evidence="1">
    <location>
        <begin position="200"/>
        <end position="213"/>
    </location>
</feature>
<dbReference type="OrthoDB" id="5095651at2759"/>
<evidence type="ECO:0000313" key="4">
    <source>
        <dbReference type="Proteomes" id="UP000324241"/>
    </source>
</evidence>
<reference evidence="3 4" key="1">
    <citation type="submission" date="2019-08" db="EMBL/GenBank/DDBJ databases">
        <title>The genome sequence of a newly discovered highly antifungal drug resistant Aspergillus species, Aspergillus tanneri NIH 1004.</title>
        <authorList>
            <person name="Mounaud S."/>
            <person name="Singh I."/>
            <person name="Joardar V."/>
            <person name="Pakala S."/>
            <person name="Pakala S."/>
            <person name="Venepally P."/>
            <person name="Chung J.K."/>
            <person name="Losada L."/>
            <person name="Nierman W.C."/>
        </authorList>
    </citation>
    <scope>NUCLEOTIDE SEQUENCE [LARGE SCALE GENOMIC DNA]</scope>
    <source>
        <strain evidence="3 4">NIH1004</strain>
    </source>
</reference>
<feature type="region of interest" description="Disordered" evidence="1">
    <location>
        <begin position="39"/>
        <end position="68"/>
    </location>
</feature>
<accession>A0A5M9MFJ6</accession>
<feature type="compositionally biased region" description="Basic and acidic residues" evidence="1">
    <location>
        <begin position="215"/>
        <end position="230"/>
    </location>
</feature>
<organism evidence="3 4">
    <name type="scientific">Aspergillus tanneri</name>
    <dbReference type="NCBI Taxonomy" id="1220188"/>
    <lineage>
        <taxon>Eukaryota</taxon>
        <taxon>Fungi</taxon>
        <taxon>Dikarya</taxon>
        <taxon>Ascomycota</taxon>
        <taxon>Pezizomycotina</taxon>
        <taxon>Eurotiomycetes</taxon>
        <taxon>Eurotiomycetidae</taxon>
        <taxon>Eurotiales</taxon>
        <taxon>Aspergillaceae</taxon>
        <taxon>Aspergillus</taxon>
        <taxon>Aspergillus subgen. Circumdati</taxon>
    </lineage>
</organism>
<feature type="compositionally biased region" description="Basic and acidic residues" evidence="1">
    <location>
        <begin position="238"/>
        <end position="250"/>
    </location>
</feature>
<dbReference type="AlphaFoldDB" id="A0A5M9MFJ6"/>
<dbReference type="RefSeq" id="XP_033423435.1">
    <property type="nucleotide sequence ID" value="XM_033572883.1"/>
</dbReference>
<sequence>MSTIQDSTIRLNTQEDWMQWQTQFEGLARGKDIWDIITGDGEDLPKPRMPNEEDYLPPPANSTRNASTGSHAEYQLAWTIYRTKLEEVKELAREAYQKAIKTPKPRDINTWINNWELAMQKGIKAKIAVATSLTDWIKDFLNAVRSLNPHWVESYWINKKQDIQEESLSFRMVAQDFRDSMNRMGLPQGKIAKGSFGPTFGTQDEGSDASISGTHGRDSDEDKAPAPDTRRSRKRKQRTESRGSPKEFKRNNPGSSRPAKACRACGQWHNWKDCFYLFPRKAPEGYQERSEVRRLVNLSLKDDQSFAKQVEEEIKQKAQE</sequence>
<dbReference type="GeneID" id="54330974"/>
<comment type="caution">
    <text evidence="3">The sequence shown here is derived from an EMBL/GenBank/DDBJ whole genome shotgun (WGS) entry which is preliminary data.</text>
</comment>
<gene>
    <name evidence="3" type="ORF">ATNIH1004_008272</name>
    <name evidence="2" type="ORF">ATNIH1004_010687</name>
</gene>
<feature type="region of interest" description="Disordered" evidence="1">
    <location>
        <begin position="184"/>
        <end position="261"/>
    </location>
</feature>
<evidence type="ECO:0008006" key="5">
    <source>
        <dbReference type="Google" id="ProtNLM"/>
    </source>
</evidence>